<dbReference type="OrthoDB" id="365180at2157"/>
<dbReference type="AlphaFoldDB" id="B5IAH9"/>
<proteinExistence type="predicted"/>
<dbReference type="STRING" id="439481.Aboo_0856"/>
<dbReference type="HOGENOM" id="CLU_1222465_0_0_2"/>
<accession>B5IAH9</accession>
<dbReference type="RefSeq" id="WP_008082389.1">
    <property type="nucleotide sequence ID" value="NC_013926.1"/>
</dbReference>
<keyword evidence="2" id="KW-1185">Reference proteome</keyword>
<protein>
    <submittedName>
        <fullName evidence="1">Uncharacterized protein</fullName>
    </submittedName>
</protein>
<dbReference type="KEGG" id="abi:Aboo_0856"/>
<name>B5IAH9_ACIB4</name>
<evidence type="ECO:0000313" key="1">
    <source>
        <dbReference type="EMBL" id="ADD08665.1"/>
    </source>
</evidence>
<dbReference type="EMBL" id="CP001941">
    <property type="protein sequence ID" value="ADD08665.1"/>
    <property type="molecule type" value="Genomic_DNA"/>
</dbReference>
<dbReference type="Proteomes" id="UP000001400">
    <property type="component" value="Chromosome"/>
</dbReference>
<gene>
    <name evidence="1" type="ordered locus">Aboo_0856</name>
</gene>
<dbReference type="eggNOG" id="arCOG07356">
    <property type="taxonomic scope" value="Archaea"/>
</dbReference>
<reference evidence="1" key="1">
    <citation type="submission" date="2010-02" db="EMBL/GenBank/DDBJ databases">
        <title>Complete sequence of Aciduliprofundum boonei T469.</title>
        <authorList>
            <consortium name="US DOE Joint Genome Institute"/>
            <person name="Lucas S."/>
            <person name="Copeland A."/>
            <person name="Lapidus A."/>
            <person name="Cheng J.-F."/>
            <person name="Bruce D."/>
            <person name="Goodwin L."/>
            <person name="Pitluck S."/>
            <person name="Saunders E."/>
            <person name="Detter J.C."/>
            <person name="Han C."/>
            <person name="Tapia R."/>
            <person name="Land M."/>
            <person name="Hauser L."/>
            <person name="Kyrpides N."/>
            <person name="Mikhailova N."/>
            <person name="Flores G."/>
            <person name="Reysenbach A.-L."/>
            <person name="Woyke T."/>
        </authorList>
    </citation>
    <scope>NUCLEOTIDE SEQUENCE</scope>
    <source>
        <strain evidence="1">T469</strain>
    </source>
</reference>
<evidence type="ECO:0000313" key="2">
    <source>
        <dbReference type="Proteomes" id="UP000001400"/>
    </source>
</evidence>
<organism evidence="1 2">
    <name type="scientific">Aciduliprofundum boonei (strain DSM 19572 / T469)</name>
    <dbReference type="NCBI Taxonomy" id="439481"/>
    <lineage>
        <taxon>Archaea</taxon>
        <taxon>Methanobacteriati</taxon>
        <taxon>Thermoplasmatota</taxon>
        <taxon>DHVE2 group</taxon>
        <taxon>Candidatus Aciduliprofundum</taxon>
    </lineage>
</organism>
<sequence>MDNWKKYGKPLIGFAISTAVVFGSMNVWILTIASPIFVLLVFKVLGVWKSKERGIYGSIAIVLGVMLFFLAFSYHVGDMPQGTFDKNGIKVVIEPYSTTNMNAKFNITATYQKATNSSMSYEVTDISSYLVVDRGSVNGIIENNKTVYHFQLNLPRGIYNITLNVDNNSIYISAIKEEPIELFKRYVTGPGVYLSMLLAALYLLLVMGIHITRKGYKMGLKYEKKK</sequence>
<dbReference type="GeneID" id="8827806"/>